<gene>
    <name evidence="1" type="ORF">LEMA_uP082440.1</name>
</gene>
<evidence type="ECO:0000313" key="1">
    <source>
        <dbReference type="EMBL" id="CBX99005.1"/>
    </source>
</evidence>
<dbReference type="InParanoid" id="E5A5W0"/>
<organism evidence="1 2">
    <name type="scientific">Leptosphaeria maculans (strain JN3 / isolate v23.1.3 / race Av1-4-5-6-7-8)</name>
    <name type="common">Blackleg fungus</name>
    <name type="synonym">Phoma lingam</name>
    <dbReference type="NCBI Taxonomy" id="985895"/>
    <lineage>
        <taxon>Eukaryota</taxon>
        <taxon>Fungi</taxon>
        <taxon>Dikarya</taxon>
        <taxon>Ascomycota</taxon>
        <taxon>Pezizomycotina</taxon>
        <taxon>Dothideomycetes</taxon>
        <taxon>Pleosporomycetidae</taxon>
        <taxon>Pleosporales</taxon>
        <taxon>Pleosporineae</taxon>
        <taxon>Leptosphaeriaceae</taxon>
        <taxon>Plenodomus</taxon>
        <taxon>Plenodomus lingam/Leptosphaeria maculans species complex</taxon>
    </lineage>
</organism>
<reference evidence="2" key="1">
    <citation type="journal article" date="2011" name="Nat. Commun.">
        <title>Effector diversification within compartments of the Leptosphaeria maculans genome affected by Repeat-Induced Point mutations.</title>
        <authorList>
            <person name="Rouxel T."/>
            <person name="Grandaubert J."/>
            <person name="Hane J.K."/>
            <person name="Hoede C."/>
            <person name="van de Wouw A.P."/>
            <person name="Couloux A."/>
            <person name="Dominguez V."/>
            <person name="Anthouard V."/>
            <person name="Bally P."/>
            <person name="Bourras S."/>
            <person name="Cozijnsen A.J."/>
            <person name="Ciuffetti L.M."/>
            <person name="Degrave A."/>
            <person name="Dilmaghani A."/>
            <person name="Duret L."/>
            <person name="Fudal I."/>
            <person name="Goodwin S.B."/>
            <person name="Gout L."/>
            <person name="Glaser N."/>
            <person name="Linglin J."/>
            <person name="Kema G.H.J."/>
            <person name="Lapalu N."/>
            <person name="Lawrence C.B."/>
            <person name="May K."/>
            <person name="Meyer M."/>
            <person name="Ollivier B."/>
            <person name="Poulain J."/>
            <person name="Schoch C.L."/>
            <person name="Simon A."/>
            <person name="Spatafora J.W."/>
            <person name="Stachowiak A."/>
            <person name="Turgeon B.G."/>
            <person name="Tyler B.M."/>
            <person name="Vincent D."/>
            <person name="Weissenbach J."/>
            <person name="Amselem J."/>
            <person name="Quesneville H."/>
            <person name="Oliver R.P."/>
            <person name="Wincker P."/>
            <person name="Balesdent M.-H."/>
            <person name="Howlett B.J."/>
        </authorList>
    </citation>
    <scope>NUCLEOTIDE SEQUENCE [LARGE SCALE GENOMIC DNA]</scope>
    <source>
        <strain evidence="2">JN3 / isolate v23.1.3 / race Av1-4-5-6-7-8</strain>
    </source>
</reference>
<name>E5A5W0_LEPMJ</name>
<evidence type="ECO:0000313" key="2">
    <source>
        <dbReference type="Proteomes" id="UP000002668"/>
    </source>
</evidence>
<dbReference type="VEuPathDB" id="FungiDB:LEMA_uP082440.1"/>
<sequence>MQLAGLSHVFAGNSAHVQHLHLESRGPVPTFLIAAKGF</sequence>
<dbReference type="EMBL" id="FP929135">
    <property type="protein sequence ID" value="CBX99005.1"/>
    <property type="molecule type" value="Genomic_DNA"/>
</dbReference>
<proteinExistence type="predicted"/>
<protein>
    <submittedName>
        <fullName evidence="1">Uncharacterized protein</fullName>
    </submittedName>
</protein>
<dbReference type="Proteomes" id="UP000002668">
    <property type="component" value="Genome"/>
</dbReference>
<accession>E5A5W0</accession>
<dbReference type="HOGENOM" id="CLU_3335732_0_0_1"/>
<dbReference type="AlphaFoldDB" id="E5A5W0"/>
<keyword evidence="2" id="KW-1185">Reference proteome</keyword>